<feature type="compositionally biased region" description="Acidic residues" evidence="1">
    <location>
        <begin position="1"/>
        <end position="12"/>
    </location>
</feature>
<keyword evidence="3" id="KW-1185">Reference proteome</keyword>
<sequence>MSSDAEHDDEPEAGTREASPLELLIESTPARGPEPGVHSLVGMCTDARHPTLSGRVCVRWTDANGEHLRWLPVLHNLAIRERDQVLLLIPANTDGPVVIGVVDGFAKRPEPRSEPKHTVTLKPDESIRVVSEDGTELVAITPGESGPELRLLSADADLRLPGKLRLRAKAVTIEAEEGGVNIEANHDVNVRGEIVHLN</sequence>
<dbReference type="RefSeq" id="WP_106395052.1">
    <property type="nucleotide sequence ID" value="NZ_PVNK01000257.1"/>
</dbReference>
<evidence type="ECO:0000313" key="2">
    <source>
        <dbReference type="EMBL" id="PRP91112.1"/>
    </source>
</evidence>
<dbReference type="AlphaFoldDB" id="A0A2S9XE29"/>
<gene>
    <name evidence="2" type="ORF">ENSA5_58490</name>
</gene>
<comment type="caution">
    <text evidence="2">The sequence shown here is derived from an EMBL/GenBank/DDBJ whole genome shotgun (WGS) entry which is preliminary data.</text>
</comment>
<evidence type="ECO:0000313" key="3">
    <source>
        <dbReference type="Proteomes" id="UP000237968"/>
    </source>
</evidence>
<protein>
    <submittedName>
        <fullName evidence="2">Uncharacterized protein</fullName>
    </submittedName>
</protein>
<feature type="region of interest" description="Disordered" evidence="1">
    <location>
        <begin position="1"/>
        <end position="21"/>
    </location>
</feature>
<proteinExistence type="predicted"/>
<name>A0A2S9XE29_9BACT</name>
<organism evidence="2 3">
    <name type="scientific">Enhygromyxa salina</name>
    <dbReference type="NCBI Taxonomy" id="215803"/>
    <lineage>
        <taxon>Bacteria</taxon>
        <taxon>Pseudomonadati</taxon>
        <taxon>Myxococcota</taxon>
        <taxon>Polyangia</taxon>
        <taxon>Nannocystales</taxon>
        <taxon>Nannocystaceae</taxon>
        <taxon>Enhygromyxa</taxon>
    </lineage>
</organism>
<dbReference type="Proteomes" id="UP000237968">
    <property type="component" value="Unassembled WGS sequence"/>
</dbReference>
<dbReference type="EMBL" id="PVNK01000257">
    <property type="protein sequence ID" value="PRP91112.1"/>
    <property type="molecule type" value="Genomic_DNA"/>
</dbReference>
<accession>A0A2S9XE29</accession>
<evidence type="ECO:0000256" key="1">
    <source>
        <dbReference type="SAM" id="MobiDB-lite"/>
    </source>
</evidence>
<dbReference type="OrthoDB" id="5507919at2"/>
<reference evidence="2 3" key="1">
    <citation type="submission" date="2018-03" db="EMBL/GenBank/DDBJ databases">
        <title>Draft Genome Sequences of the Obligatory Marine Myxobacteria Enhygromyxa salina SWB005.</title>
        <authorList>
            <person name="Poehlein A."/>
            <person name="Moghaddam J.A."/>
            <person name="Harms H."/>
            <person name="Alanjari M."/>
            <person name="Koenig G.M."/>
            <person name="Daniel R."/>
            <person name="Schaeberle T.F."/>
        </authorList>
    </citation>
    <scope>NUCLEOTIDE SEQUENCE [LARGE SCALE GENOMIC DNA]</scope>
    <source>
        <strain evidence="2 3">SWB005</strain>
    </source>
</reference>